<evidence type="ECO:0000313" key="4">
    <source>
        <dbReference type="Proteomes" id="UP000316759"/>
    </source>
</evidence>
<dbReference type="EMBL" id="SUNJ01011797">
    <property type="protein sequence ID" value="TPP58617.1"/>
    <property type="molecule type" value="Genomic_DNA"/>
</dbReference>
<reference evidence="3 4" key="1">
    <citation type="submission" date="2019-04" db="EMBL/GenBank/DDBJ databases">
        <title>Annotation for the trematode Fasciola gigantica.</title>
        <authorList>
            <person name="Choi Y.-J."/>
        </authorList>
    </citation>
    <scope>NUCLEOTIDE SEQUENCE [LARGE SCALE GENOMIC DNA]</scope>
    <source>
        <strain evidence="3">Uganda_cow_1</strain>
    </source>
</reference>
<dbReference type="STRING" id="46835.A0A504YKU4"/>
<feature type="compositionally biased region" description="Basic residues" evidence="1">
    <location>
        <begin position="299"/>
        <end position="309"/>
    </location>
</feature>
<protein>
    <recommendedName>
        <fullName evidence="2">AAA+ ATPase domain-containing protein</fullName>
    </recommendedName>
</protein>
<organism evidence="3 4">
    <name type="scientific">Fasciola gigantica</name>
    <name type="common">Giant liver fluke</name>
    <dbReference type="NCBI Taxonomy" id="46835"/>
    <lineage>
        <taxon>Eukaryota</taxon>
        <taxon>Metazoa</taxon>
        <taxon>Spiralia</taxon>
        <taxon>Lophotrochozoa</taxon>
        <taxon>Platyhelminthes</taxon>
        <taxon>Trematoda</taxon>
        <taxon>Digenea</taxon>
        <taxon>Plagiorchiida</taxon>
        <taxon>Echinostomata</taxon>
        <taxon>Echinostomatoidea</taxon>
        <taxon>Fasciolidae</taxon>
        <taxon>Fasciola</taxon>
    </lineage>
</organism>
<dbReference type="InterPro" id="IPR003959">
    <property type="entry name" value="ATPase_AAA_core"/>
</dbReference>
<dbReference type="OrthoDB" id="9996895at2759"/>
<dbReference type="Proteomes" id="UP000316759">
    <property type="component" value="Unassembled WGS sequence"/>
</dbReference>
<dbReference type="InterPro" id="IPR027417">
    <property type="entry name" value="P-loop_NTPase"/>
</dbReference>
<dbReference type="SMART" id="SM00382">
    <property type="entry name" value="AAA"/>
    <property type="match status" value="1"/>
</dbReference>
<dbReference type="GO" id="GO:0016887">
    <property type="term" value="F:ATP hydrolysis activity"/>
    <property type="evidence" value="ECO:0007669"/>
    <property type="project" value="InterPro"/>
</dbReference>
<feature type="domain" description="AAA+ ATPase" evidence="2">
    <location>
        <begin position="391"/>
        <end position="579"/>
    </location>
</feature>
<gene>
    <name evidence="3" type="ORF">FGIG_03354</name>
</gene>
<dbReference type="PANTHER" id="PTHR23389">
    <property type="entry name" value="CHROMOSOME TRANSMISSION FIDELITY FACTOR 18"/>
    <property type="match status" value="1"/>
</dbReference>
<accession>A0A504YKU4</accession>
<evidence type="ECO:0000313" key="3">
    <source>
        <dbReference type="EMBL" id="TPP58617.1"/>
    </source>
</evidence>
<feature type="region of interest" description="Disordered" evidence="1">
    <location>
        <begin position="278"/>
        <end position="356"/>
    </location>
</feature>
<sequence length="993" mass="111014">MRIPEQACDSFSPPSSPNEPVGEATNTDIQGIRHISFNEFMASLSDKSRSAQPIGTSITKALRDKQQLVPCNKKVLRNKDGHNTVKKHAMRKEDHFLEKSQQSNILTFVSPPKISTVSVNAEGATELTVNNKETTESPSVCQSFSLRRMSDTTTSRLSSCGKPQMLVNDCCSFLPVQDVDEYVEQLITEHPDFPVRKYLNTMKKHSPESFDAADPSSLLWTDKYTPCGCSTLLYNGSSFDELRCWLERWRNLTTSSDKPKESRRINRNRIAKVTSGCKPIQIDSGDSGDDDFLLTTPAVKRRRTSRKPKSPHDRPLSHQSPHSINEIGRPIGWKPSRANDSSRCSEIGGYQSDSTSDDLMDRDFVAFGSEEGEEDEDSRSGTRHRIVPEWRSKAYLLLGPTGVGKTSMVYALANDMGFKVFELNPATRRSGKDLSDQFQVALESHHVSKEHLVQSFSTFHMTNLVKSSFDCISSKKKRQSCNASNFFQPRTESNGSVKKKIPNKIVSGGQALKGLNLSCNSLVLLDEVDVLFDSDRGFWSGLDNLLQLGRRPIILTASDSCVVNELPIAAHVCRIKSPDLNLVIPFLRVVCLAEGHMLSAAEAKFVCQIVRSEQHTFEMCSSHPPSSHLDLRRVLTALQWYATSSVHRCTDSNTGAVTPCLSLHNEFSCLDRVHALCPQLCSLSIQSPAPEDAVISPKSVTELNLADESSLDAVFDEESDKLIKPASSNATSPTVPSIPTDRSDPIQRRSMARLISRALRDLETICTHWSNLELYQACFARSHQLHLLDAPEEFVHFCPQGTTPGVSNHSVSTPHSRSSTCTVKVNPLMTQLTPSLGPFEFTQDTLFEQFWPSILSHWSTCRLLECEQSIQKALIPISPQPVTHTKCPFRFVRDPFPHGRDSFQSSHTTRQVISELTEHNAGGSSFKPAFSRCGQKAMTLDYLPCLRILASGEATKQAIANRRRFFHYFDRISLHFNPWIRRTLTKPVFRPHT</sequence>
<dbReference type="Pfam" id="PF00004">
    <property type="entry name" value="AAA"/>
    <property type="match status" value="1"/>
</dbReference>
<dbReference type="PANTHER" id="PTHR23389:SF21">
    <property type="entry name" value="ATPASE FAMILY AAA DOMAIN-CONTAINING PROTEIN 5"/>
    <property type="match status" value="1"/>
</dbReference>
<comment type="caution">
    <text evidence="3">The sequence shown here is derived from an EMBL/GenBank/DDBJ whole genome shotgun (WGS) entry which is preliminary data.</text>
</comment>
<dbReference type="GO" id="GO:0005634">
    <property type="term" value="C:nucleus"/>
    <property type="evidence" value="ECO:0007669"/>
    <property type="project" value="TreeGrafter"/>
</dbReference>
<proteinExistence type="predicted"/>
<dbReference type="SUPFAM" id="SSF52540">
    <property type="entry name" value="P-loop containing nucleoside triphosphate hydrolases"/>
    <property type="match status" value="1"/>
</dbReference>
<dbReference type="InterPro" id="IPR003593">
    <property type="entry name" value="AAA+_ATPase"/>
</dbReference>
<feature type="region of interest" description="Disordered" evidence="1">
    <location>
        <begin position="725"/>
        <end position="744"/>
    </location>
</feature>
<dbReference type="AlphaFoldDB" id="A0A504YKU4"/>
<dbReference type="Gene3D" id="3.40.50.300">
    <property type="entry name" value="P-loop containing nucleotide triphosphate hydrolases"/>
    <property type="match status" value="1"/>
</dbReference>
<feature type="compositionally biased region" description="Polar residues" evidence="1">
    <location>
        <begin position="726"/>
        <end position="737"/>
    </location>
</feature>
<evidence type="ECO:0000256" key="1">
    <source>
        <dbReference type="SAM" id="MobiDB-lite"/>
    </source>
</evidence>
<dbReference type="GO" id="GO:0005524">
    <property type="term" value="F:ATP binding"/>
    <property type="evidence" value="ECO:0007669"/>
    <property type="project" value="InterPro"/>
</dbReference>
<dbReference type="GO" id="GO:0003677">
    <property type="term" value="F:DNA binding"/>
    <property type="evidence" value="ECO:0007669"/>
    <property type="project" value="TreeGrafter"/>
</dbReference>
<keyword evidence="4" id="KW-1185">Reference proteome</keyword>
<dbReference type="CDD" id="cd00009">
    <property type="entry name" value="AAA"/>
    <property type="match status" value="1"/>
</dbReference>
<name>A0A504YKU4_FASGI</name>
<evidence type="ECO:0000259" key="2">
    <source>
        <dbReference type="SMART" id="SM00382"/>
    </source>
</evidence>
<feature type="region of interest" description="Disordered" evidence="1">
    <location>
        <begin position="1"/>
        <end position="25"/>
    </location>
</feature>